<dbReference type="Proteomes" id="UP000264313">
    <property type="component" value="Unassembled WGS sequence"/>
</dbReference>
<evidence type="ECO:0000313" key="1">
    <source>
        <dbReference type="EMBL" id="HBA09967.1"/>
    </source>
</evidence>
<dbReference type="AlphaFoldDB" id="A0A351RD46"/>
<comment type="caution">
    <text evidence="1">The sequence shown here is derived from an EMBL/GenBank/DDBJ whole genome shotgun (WGS) entry which is preliminary data.</text>
</comment>
<gene>
    <name evidence="1" type="ORF">DCW48_10790</name>
</gene>
<accession>A0A351RD46</accession>
<sequence length="182" mass="21760">MSLEKVIFEIMRYNEFWTVTEIHDRAMVTQPFIKRPDVFAAMHEMVANNILIKEPNGKDSFYRLKNYDPADKHQKETEMQVKIETDIPAEFNRHDEALRQIELRKEDKQKADSHYQFSYKGHKIDPYRIFRIYNIAAPEQQHAIKKLLRAGKSVKTLDQDIDEVILTLQRWKEILKEDVKLN</sequence>
<evidence type="ECO:0000313" key="2">
    <source>
        <dbReference type="Proteomes" id="UP000264313"/>
    </source>
</evidence>
<protein>
    <submittedName>
        <fullName evidence="1">Uncharacterized protein</fullName>
    </submittedName>
</protein>
<dbReference type="EMBL" id="DNAA01000249">
    <property type="protein sequence ID" value="HBA09967.1"/>
    <property type="molecule type" value="Genomic_DNA"/>
</dbReference>
<reference evidence="1 2" key="1">
    <citation type="journal article" date="2018" name="Nat. Biotechnol.">
        <title>A standardized bacterial taxonomy based on genome phylogeny substantially revises the tree of life.</title>
        <authorList>
            <person name="Parks D.H."/>
            <person name="Chuvochina M."/>
            <person name="Waite D.W."/>
            <person name="Rinke C."/>
            <person name="Skarshewski A."/>
            <person name="Chaumeil P.A."/>
            <person name="Hugenholtz P."/>
        </authorList>
    </citation>
    <scope>NUCLEOTIDE SEQUENCE [LARGE SCALE GENOMIC DNA]</scope>
    <source>
        <strain evidence="1">UBA9958</strain>
    </source>
</reference>
<proteinExistence type="predicted"/>
<organism evidence="1 2">
    <name type="scientific">Methylotenera mobilis</name>
    <dbReference type="NCBI Taxonomy" id="359408"/>
    <lineage>
        <taxon>Bacteria</taxon>
        <taxon>Pseudomonadati</taxon>
        <taxon>Pseudomonadota</taxon>
        <taxon>Betaproteobacteria</taxon>
        <taxon>Nitrosomonadales</taxon>
        <taxon>Methylophilaceae</taxon>
        <taxon>Methylotenera</taxon>
    </lineage>
</organism>
<name>A0A351RD46_9PROT</name>